<name>A0A6A6VHI1_9PLEO</name>
<feature type="region of interest" description="Disordered" evidence="1">
    <location>
        <begin position="1"/>
        <end position="36"/>
    </location>
</feature>
<dbReference type="EMBL" id="MU006567">
    <property type="protein sequence ID" value="KAF2749174.1"/>
    <property type="molecule type" value="Genomic_DNA"/>
</dbReference>
<dbReference type="AlphaFoldDB" id="A0A6A6VHI1"/>
<accession>A0A6A6VHI1</accession>
<sequence>MQQSSEPQSDEGQTSNNDPQRTATLGNMKHNSNNSSTKQIIDDEVINAVVLIVVHQYARVRKETHEAIDALRAQYNAWRVPTFHQLNYQLDSNLELYDIYEMRNDVEMMAAVRTERLQKIAAWNSELRKRSDLCQQEIQQKENSRWESFRRGLTGTVDQIKHIMREDENVKERIIDLSKECGDKWIAHILHESWEGVREKVRALLEQWQR</sequence>
<reference evidence="2" key="1">
    <citation type="journal article" date="2020" name="Stud. Mycol.">
        <title>101 Dothideomycetes genomes: a test case for predicting lifestyles and emergence of pathogens.</title>
        <authorList>
            <person name="Haridas S."/>
            <person name="Albert R."/>
            <person name="Binder M."/>
            <person name="Bloem J."/>
            <person name="Labutti K."/>
            <person name="Salamov A."/>
            <person name="Andreopoulos B."/>
            <person name="Baker S."/>
            <person name="Barry K."/>
            <person name="Bills G."/>
            <person name="Bluhm B."/>
            <person name="Cannon C."/>
            <person name="Castanera R."/>
            <person name="Culley D."/>
            <person name="Daum C."/>
            <person name="Ezra D."/>
            <person name="Gonzalez J."/>
            <person name="Henrissat B."/>
            <person name="Kuo A."/>
            <person name="Liang C."/>
            <person name="Lipzen A."/>
            <person name="Lutzoni F."/>
            <person name="Magnuson J."/>
            <person name="Mondo S."/>
            <person name="Nolan M."/>
            <person name="Ohm R."/>
            <person name="Pangilinan J."/>
            <person name="Park H.-J."/>
            <person name="Ramirez L."/>
            <person name="Alfaro M."/>
            <person name="Sun H."/>
            <person name="Tritt A."/>
            <person name="Yoshinaga Y."/>
            <person name="Zwiers L.-H."/>
            <person name="Turgeon B."/>
            <person name="Goodwin S."/>
            <person name="Spatafora J."/>
            <person name="Crous P."/>
            <person name="Grigoriev I."/>
        </authorList>
    </citation>
    <scope>NUCLEOTIDE SEQUENCE</scope>
    <source>
        <strain evidence="2">CBS 119925</strain>
    </source>
</reference>
<gene>
    <name evidence="2" type="ORF">M011DRAFT_514677</name>
</gene>
<protein>
    <submittedName>
        <fullName evidence="2">Uncharacterized protein</fullName>
    </submittedName>
</protein>
<proteinExistence type="predicted"/>
<dbReference type="Proteomes" id="UP000799440">
    <property type="component" value="Unassembled WGS sequence"/>
</dbReference>
<keyword evidence="3" id="KW-1185">Reference proteome</keyword>
<evidence type="ECO:0000313" key="3">
    <source>
        <dbReference type="Proteomes" id="UP000799440"/>
    </source>
</evidence>
<organism evidence="2 3">
    <name type="scientific">Sporormia fimetaria CBS 119925</name>
    <dbReference type="NCBI Taxonomy" id="1340428"/>
    <lineage>
        <taxon>Eukaryota</taxon>
        <taxon>Fungi</taxon>
        <taxon>Dikarya</taxon>
        <taxon>Ascomycota</taxon>
        <taxon>Pezizomycotina</taxon>
        <taxon>Dothideomycetes</taxon>
        <taxon>Pleosporomycetidae</taxon>
        <taxon>Pleosporales</taxon>
        <taxon>Sporormiaceae</taxon>
        <taxon>Sporormia</taxon>
    </lineage>
</organism>
<evidence type="ECO:0000313" key="2">
    <source>
        <dbReference type="EMBL" id="KAF2749174.1"/>
    </source>
</evidence>
<evidence type="ECO:0000256" key="1">
    <source>
        <dbReference type="SAM" id="MobiDB-lite"/>
    </source>
</evidence>